<dbReference type="SMART" id="SM00448">
    <property type="entry name" value="REC"/>
    <property type="match status" value="1"/>
</dbReference>
<feature type="signal peptide" evidence="14">
    <location>
        <begin position="1"/>
        <end position="25"/>
    </location>
</feature>
<dbReference type="Pfam" id="PF00512">
    <property type="entry name" value="HisKA"/>
    <property type="match status" value="1"/>
</dbReference>
<dbReference type="GO" id="GO:0000155">
    <property type="term" value="F:phosphorelay sensor kinase activity"/>
    <property type="evidence" value="ECO:0007669"/>
    <property type="project" value="InterPro"/>
</dbReference>
<evidence type="ECO:0000256" key="1">
    <source>
        <dbReference type="ARBA" id="ARBA00000085"/>
    </source>
</evidence>
<feature type="domain" description="Histidine kinase" evidence="15">
    <location>
        <begin position="542"/>
        <end position="762"/>
    </location>
</feature>
<dbReference type="PROSITE" id="PS50109">
    <property type="entry name" value="HIS_KIN"/>
    <property type="match status" value="1"/>
</dbReference>
<dbReference type="PROSITE" id="PS50110">
    <property type="entry name" value="RESPONSE_REGULATORY"/>
    <property type="match status" value="1"/>
</dbReference>
<evidence type="ECO:0000313" key="18">
    <source>
        <dbReference type="Proteomes" id="UP000000602"/>
    </source>
</evidence>
<dbReference type="FunFam" id="1.10.287.130:FF:000002">
    <property type="entry name" value="Two-component osmosensing histidine kinase"/>
    <property type="match status" value="1"/>
</dbReference>
<dbReference type="SMART" id="SM00388">
    <property type="entry name" value="HisKA"/>
    <property type="match status" value="1"/>
</dbReference>
<evidence type="ECO:0000259" key="15">
    <source>
        <dbReference type="PROSITE" id="PS50109"/>
    </source>
</evidence>
<evidence type="ECO:0000256" key="12">
    <source>
        <dbReference type="SAM" id="Coils"/>
    </source>
</evidence>
<dbReference type="HOGENOM" id="CLU_000445_89_20_7"/>
<dbReference type="InterPro" id="IPR036097">
    <property type="entry name" value="HisK_dim/P_sf"/>
</dbReference>
<evidence type="ECO:0000256" key="6">
    <source>
        <dbReference type="ARBA" id="ARBA00022777"/>
    </source>
</evidence>
<dbReference type="EC" id="2.7.13.3" evidence="2"/>
<dbReference type="PANTHER" id="PTHR45339:SF1">
    <property type="entry name" value="HYBRID SIGNAL TRANSDUCTION HISTIDINE KINASE J"/>
    <property type="match status" value="1"/>
</dbReference>
<dbReference type="CDD" id="cd00082">
    <property type="entry name" value="HisKA"/>
    <property type="match status" value="1"/>
</dbReference>
<evidence type="ECO:0000256" key="11">
    <source>
        <dbReference type="PROSITE-ProRule" id="PRU00169"/>
    </source>
</evidence>
<keyword evidence="12" id="KW-0175">Coiled coil</keyword>
<dbReference type="Pfam" id="PF00072">
    <property type="entry name" value="Response_reg"/>
    <property type="match status" value="1"/>
</dbReference>
<dbReference type="InterPro" id="IPR005467">
    <property type="entry name" value="His_kinase_dom"/>
</dbReference>
<evidence type="ECO:0000256" key="14">
    <source>
        <dbReference type="SAM" id="SignalP"/>
    </source>
</evidence>
<dbReference type="STRING" id="177439.DP0359"/>
<proteinExistence type="predicted"/>
<dbReference type="GO" id="GO:0005524">
    <property type="term" value="F:ATP binding"/>
    <property type="evidence" value="ECO:0007669"/>
    <property type="project" value="UniProtKB-KW"/>
</dbReference>
<organism evidence="17 18">
    <name type="scientific">Desulfotalea psychrophila (strain LSv54 / DSM 12343)</name>
    <dbReference type="NCBI Taxonomy" id="177439"/>
    <lineage>
        <taxon>Bacteria</taxon>
        <taxon>Pseudomonadati</taxon>
        <taxon>Thermodesulfobacteriota</taxon>
        <taxon>Desulfobulbia</taxon>
        <taxon>Desulfobulbales</taxon>
        <taxon>Desulfocapsaceae</taxon>
        <taxon>Desulfotalea</taxon>
    </lineage>
</organism>
<evidence type="ECO:0000256" key="3">
    <source>
        <dbReference type="ARBA" id="ARBA00022553"/>
    </source>
</evidence>
<evidence type="ECO:0000256" key="10">
    <source>
        <dbReference type="ARBA" id="ARBA00068150"/>
    </source>
</evidence>
<keyword evidence="4" id="KW-0808">Transferase</keyword>
<protein>
    <recommendedName>
        <fullName evidence="10">Sensory/regulatory protein RpfC</fullName>
        <ecNumber evidence="2">2.7.13.3</ecNumber>
    </recommendedName>
</protein>
<dbReference type="InterPro" id="IPR003594">
    <property type="entry name" value="HATPase_dom"/>
</dbReference>
<comment type="catalytic activity">
    <reaction evidence="1">
        <text>ATP + protein L-histidine = ADP + protein N-phospho-L-histidine.</text>
        <dbReference type="EC" id="2.7.13.3"/>
    </reaction>
</comment>
<dbReference type="SMART" id="SM00387">
    <property type="entry name" value="HATPase_c"/>
    <property type="match status" value="1"/>
</dbReference>
<dbReference type="SUPFAM" id="SSF55785">
    <property type="entry name" value="PYP-like sensor domain (PAS domain)"/>
    <property type="match status" value="1"/>
</dbReference>
<keyword evidence="13" id="KW-0472">Membrane</keyword>
<evidence type="ECO:0000256" key="2">
    <source>
        <dbReference type="ARBA" id="ARBA00012438"/>
    </source>
</evidence>
<comment type="subunit">
    <text evidence="9">At low DSF concentrations, interacts with RpfF.</text>
</comment>
<keyword evidence="6" id="KW-0418">Kinase</keyword>
<dbReference type="Proteomes" id="UP000000602">
    <property type="component" value="Chromosome"/>
</dbReference>
<feature type="domain" description="Response regulatory" evidence="16">
    <location>
        <begin position="789"/>
        <end position="905"/>
    </location>
</feature>
<dbReference type="OrthoDB" id="9758705at2"/>
<dbReference type="KEGG" id="dps:DP0359"/>
<evidence type="ECO:0000313" key="17">
    <source>
        <dbReference type="EMBL" id="CAG35088.1"/>
    </source>
</evidence>
<keyword evidence="14" id="KW-0732">Signal</keyword>
<evidence type="ECO:0000256" key="7">
    <source>
        <dbReference type="ARBA" id="ARBA00022840"/>
    </source>
</evidence>
<evidence type="ECO:0000256" key="9">
    <source>
        <dbReference type="ARBA" id="ARBA00064003"/>
    </source>
</evidence>
<dbReference type="InterPro" id="IPR001789">
    <property type="entry name" value="Sig_transdc_resp-reg_receiver"/>
</dbReference>
<dbReference type="InterPro" id="IPR011006">
    <property type="entry name" value="CheY-like_superfamily"/>
</dbReference>
<dbReference type="Gene3D" id="1.10.287.130">
    <property type="match status" value="1"/>
</dbReference>
<feature type="chain" id="PRO_5004271644" description="Sensory/regulatory protein RpfC" evidence="14">
    <location>
        <begin position="26"/>
        <end position="910"/>
    </location>
</feature>
<evidence type="ECO:0000256" key="4">
    <source>
        <dbReference type="ARBA" id="ARBA00022679"/>
    </source>
</evidence>
<reference evidence="18" key="1">
    <citation type="journal article" date="2004" name="Environ. Microbiol.">
        <title>The genome of Desulfotalea psychrophila, a sulfate-reducing bacterium from permanently cold Arctic sediments.</title>
        <authorList>
            <person name="Rabus R."/>
            <person name="Ruepp A."/>
            <person name="Frickey T."/>
            <person name="Rattei T."/>
            <person name="Fartmann B."/>
            <person name="Stark M."/>
            <person name="Bauer M."/>
            <person name="Zibat A."/>
            <person name="Lombardot T."/>
            <person name="Becker I."/>
            <person name="Amann J."/>
            <person name="Gellner K."/>
            <person name="Teeling H."/>
            <person name="Leuschner W.D."/>
            <person name="Gloeckner F.-O."/>
            <person name="Lupas A.N."/>
            <person name="Amann R."/>
            <person name="Klenk H.-P."/>
        </authorList>
    </citation>
    <scope>NUCLEOTIDE SEQUENCE [LARGE SCALE GENOMIC DNA]</scope>
    <source>
        <strain evidence="18">DSM 12343 / LSv54</strain>
    </source>
</reference>
<dbReference type="PANTHER" id="PTHR45339">
    <property type="entry name" value="HYBRID SIGNAL TRANSDUCTION HISTIDINE KINASE J"/>
    <property type="match status" value="1"/>
</dbReference>
<dbReference type="PRINTS" id="PR00344">
    <property type="entry name" value="BCTRLSENSOR"/>
</dbReference>
<dbReference type="EMBL" id="CR522870">
    <property type="protein sequence ID" value="CAG35088.1"/>
    <property type="molecule type" value="Genomic_DNA"/>
</dbReference>
<dbReference type="SUPFAM" id="SSF55874">
    <property type="entry name" value="ATPase domain of HSP90 chaperone/DNA topoisomerase II/histidine kinase"/>
    <property type="match status" value="1"/>
</dbReference>
<feature type="coiled-coil region" evidence="12">
    <location>
        <begin position="508"/>
        <end position="535"/>
    </location>
</feature>
<dbReference type="CDD" id="cd16922">
    <property type="entry name" value="HATPase_EvgS-ArcB-TorS-like"/>
    <property type="match status" value="1"/>
</dbReference>
<sequence>MSLRNFFLALFFAVLFFFSSAIAFAGWQEAPVVLILNSYHQGFGWGDAEVEAEIDVLRENFPEMSLYIEHMDQKRFPGEEGERHTLQQLEFKFAKFSPDIIIANDNIAFAFALRLRDLLWSDIPIVFSGYNGDDRLLDSLGSGVTGVFEEIDAVGTINMALKLQPGIKHVFVVVEDTITGRAVLTNVQPKLRQFGDRLRFEYLAEKGLPEILARLRLASDESIVLLLPYATSQPGTHMDARSLADLIIETSPVPVYTPYDFHLGLGALGGYVLEGKEQGQLAAELAVKILTTGNIPAPVKEELHFSPVFDNEVLNRFSIEVSELPPGSEVINQLSLGFYEQNTTFINLIALIAILLVSLLLTLLINIHLQRNAERKFVEIFDATSEAVLVCDIDTLQVLEFNRSSELLLGAEEQLVKLTDLRWNFCGEEPYDDQAFQQLIERTVRDGSLTVDWQMKRYSGEKFWAGMTLNYMQIKDVDCLLVVIRDVEQRHQLAGELEAYKFHLEELVDQKTADLQRFQQDLITAKDEAERANQAKSTFVANMSHEIRTPLNGVLGLAQLLEKTSLSVDQRSYVRRILDSGQQLLTTVNDILDFAKMEAGRLEIEESGFSLHALLQPVIDSVFVEEESSPKFCLDVAPGIPENLIGDRFRIGQVLINLLGNALKFTKEGHVSLHVVSMGLGEKGVILKFSIIDTGVGIALDVQKQLFVPFTQADSSVTRNYGGTGLGLTICKKLVVAMGGDIGLESSPGAGSTFWFTLDLGVGQEGDAQNTEAVQVNSVDRKSLLEGLKILLVDDNEINLYMMEAILLAAGAEVTLAENGQECLERLEESSYDLILMDVQMPVLDGYETTRRIRKDEKYRALPIIAITANALSDDIEKCFEAGMNDHVAKPFKIEELDASIAKCLLASRS</sequence>
<dbReference type="InterPro" id="IPR003661">
    <property type="entry name" value="HisK_dim/P_dom"/>
</dbReference>
<evidence type="ECO:0000256" key="13">
    <source>
        <dbReference type="SAM" id="Phobius"/>
    </source>
</evidence>
<feature type="modified residue" description="4-aspartylphosphate" evidence="11">
    <location>
        <position position="838"/>
    </location>
</feature>
<feature type="transmembrane region" description="Helical" evidence="13">
    <location>
        <begin position="345"/>
        <end position="367"/>
    </location>
</feature>
<dbReference type="InterPro" id="IPR004358">
    <property type="entry name" value="Sig_transdc_His_kin-like_C"/>
</dbReference>
<gene>
    <name evidence="17" type="ordered locus">DP0359</name>
</gene>
<keyword evidence="8" id="KW-0902">Two-component regulatory system</keyword>
<dbReference type="InterPro" id="IPR036890">
    <property type="entry name" value="HATPase_C_sf"/>
</dbReference>
<keyword evidence="13" id="KW-1133">Transmembrane helix</keyword>
<dbReference type="RefSeq" id="WP_011187604.1">
    <property type="nucleotide sequence ID" value="NC_006138.1"/>
</dbReference>
<evidence type="ECO:0000259" key="16">
    <source>
        <dbReference type="PROSITE" id="PS50110"/>
    </source>
</evidence>
<name>Q6ARD6_DESPS</name>
<dbReference type="Pfam" id="PF02518">
    <property type="entry name" value="HATPase_c"/>
    <property type="match status" value="1"/>
</dbReference>
<keyword evidence="7" id="KW-0067">ATP-binding</keyword>
<keyword evidence="3 11" id="KW-0597">Phosphoprotein</keyword>
<dbReference type="FunFam" id="3.30.565.10:FF:000010">
    <property type="entry name" value="Sensor histidine kinase RcsC"/>
    <property type="match status" value="1"/>
</dbReference>
<dbReference type="Gene3D" id="3.30.450.20">
    <property type="entry name" value="PAS domain"/>
    <property type="match status" value="1"/>
</dbReference>
<dbReference type="Gene3D" id="3.40.50.2300">
    <property type="match status" value="3"/>
</dbReference>
<dbReference type="SUPFAM" id="SSF52172">
    <property type="entry name" value="CheY-like"/>
    <property type="match status" value="1"/>
</dbReference>
<accession>Q6ARD6</accession>
<dbReference type="AlphaFoldDB" id="Q6ARD6"/>
<dbReference type="CDD" id="cd17546">
    <property type="entry name" value="REC_hyHK_CKI1_RcsC-like"/>
    <property type="match status" value="1"/>
</dbReference>
<dbReference type="Gene3D" id="3.30.565.10">
    <property type="entry name" value="Histidine kinase-like ATPase, C-terminal domain"/>
    <property type="match status" value="1"/>
</dbReference>
<dbReference type="eggNOG" id="COG2205">
    <property type="taxonomic scope" value="Bacteria"/>
</dbReference>
<keyword evidence="5" id="KW-0547">Nucleotide-binding</keyword>
<keyword evidence="18" id="KW-1185">Reference proteome</keyword>
<dbReference type="eggNOG" id="COG2984">
    <property type="taxonomic scope" value="Bacteria"/>
</dbReference>
<dbReference type="eggNOG" id="COG0784">
    <property type="taxonomic scope" value="Bacteria"/>
</dbReference>
<keyword evidence="13" id="KW-0812">Transmembrane</keyword>
<dbReference type="SUPFAM" id="SSF47384">
    <property type="entry name" value="Homodimeric domain of signal transducing histidine kinase"/>
    <property type="match status" value="1"/>
</dbReference>
<dbReference type="InterPro" id="IPR035965">
    <property type="entry name" value="PAS-like_dom_sf"/>
</dbReference>
<evidence type="ECO:0000256" key="8">
    <source>
        <dbReference type="ARBA" id="ARBA00023012"/>
    </source>
</evidence>
<evidence type="ECO:0000256" key="5">
    <source>
        <dbReference type="ARBA" id="ARBA00022741"/>
    </source>
</evidence>